<keyword evidence="2" id="KW-1185">Reference proteome</keyword>
<dbReference type="AlphaFoldDB" id="A0A6G1JQ68"/>
<evidence type="ECO:0000313" key="2">
    <source>
        <dbReference type="Proteomes" id="UP000799428"/>
    </source>
</evidence>
<accession>A0A6G1JQ68</accession>
<gene>
    <name evidence="1" type="ORF">K504DRAFT_447449</name>
</gene>
<evidence type="ECO:0000313" key="1">
    <source>
        <dbReference type="EMBL" id="KAF2702375.1"/>
    </source>
</evidence>
<name>A0A6G1JQ68_9PLEO</name>
<organism evidence="1 2">
    <name type="scientific">Pleomassaria siparia CBS 279.74</name>
    <dbReference type="NCBI Taxonomy" id="1314801"/>
    <lineage>
        <taxon>Eukaryota</taxon>
        <taxon>Fungi</taxon>
        <taxon>Dikarya</taxon>
        <taxon>Ascomycota</taxon>
        <taxon>Pezizomycotina</taxon>
        <taxon>Dothideomycetes</taxon>
        <taxon>Pleosporomycetidae</taxon>
        <taxon>Pleosporales</taxon>
        <taxon>Pleomassariaceae</taxon>
        <taxon>Pleomassaria</taxon>
    </lineage>
</organism>
<dbReference type="Proteomes" id="UP000799428">
    <property type="component" value="Unassembled WGS sequence"/>
</dbReference>
<protein>
    <submittedName>
        <fullName evidence="1">Uncharacterized protein</fullName>
    </submittedName>
</protein>
<dbReference type="EMBL" id="MU005881">
    <property type="protein sequence ID" value="KAF2702375.1"/>
    <property type="molecule type" value="Genomic_DNA"/>
</dbReference>
<proteinExistence type="predicted"/>
<reference evidence="1" key="1">
    <citation type="journal article" date="2020" name="Stud. Mycol.">
        <title>101 Dothideomycetes genomes: a test case for predicting lifestyles and emergence of pathogens.</title>
        <authorList>
            <person name="Haridas S."/>
            <person name="Albert R."/>
            <person name="Binder M."/>
            <person name="Bloem J."/>
            <person name="Labutti K."/>
            <person name="Salamov A."/>
            <person name="Andreopoulos B."/>
            <person name="Baker S."/>
            <person name="Barry K."/>
            <person name="Bills G."/>
            <person name="Bluhm B."/>
            <person name="Cannon C."/>
            <person name="Castanera R."/>
            <person name="Culley D."/>
            <person name="Daum C."/>
            <person name="Ezra D."/>
            <person name="Gonzalez J."/>
            <person name="Henrissat B."/>
            <person name="Kuo A."/>
            <person name="Liang C."/>
            <person name="Lipzen A."/>
            <person name="Lutzoni F."/>
            <person name="Magnuson J."/>
            <person name="Mondo S."/>
            <person name="Nolan M."/>
            <person name="Ohm R."/>
            <person name="Pangilinan J."/>
            <person name="Park H.-J."/>
            <person name="Ramirez L."/>
            <person name="Alfaro M."/>
            <person name="Sun H."/>
            <person name="Tritt A."/>
            <person name="Yoshinaga Y."/>
            <person name="Zwiers L.-H."/>
            <person name="Turgeon B."/>
            <person name="Goodwin S."/>
            <person name="Spatafora J."/>
            <person name="Crous P."/>
            <person name="Grigoriev I."/>
        </authorList>
    </citation>
    <scope>NUCLEOTIDE SEQUENCE</scope>
    <source>
        <strain evidence="1">CBS 279.74</strain>
    </source>
</reference>
<sequence>MPTVYPAARRGLFPVARDLQAAKMSGKVLYDAKDRVMIQVVVVVDATDVPSFNCMALYKLLDLNYIAAWDGGIPGNTLAEQYAFIYDALVEEAKEQYYGTRIKPF</sequence>